<protein>
    <submittedName>
        <fullName evidence="3">Beta-lactamase regulating signal transducer with metallopeptidase domain</fullName>
    </submittedName>
</protein>
<dbReference type="EMBL" id="QRDX01000006">
    <property type="protein sequence ID" value="RED47382.1"/>
    <property type="molecule type" value="Genomic_DNA"/>
</dbReference>
<feature type="domain" description="Peptidase M56" evidence="2">
    <location>
        <begin position="148"/>
        <end position="250"/>
    </location>
</feature>
<feature type="transmembrane region" description="Helical" evidence="1">
    <location>
        <begin position="34"/>
        <end position="54"/>
    </location>
</feature>
<dbReference type="PANTHER" id="PTHR34978">
    <property type="entry name" value="POSSIBLE SENSOR-TRANSDUCER PROTEIN BLAR"/>
    <property type="match status" value="1"/>
</dbReference>
<dbReference type="CDD" id="cd07341">
    <property type="entry name" value="M56_BlaR1_MecR1_like"/>
    <property type="match status" value="1"/>
</dbReference>
<dbReference type="Proteomes" id="UP000256629">
    <property type="component" value="Unassembled WGS sequence"/>
</dbReference>
<keyword evidence="4" id="KW-1185">Reference proteome</keyword>
<reference evidence="3 4" key="1">
    <citation type="submission" date="2018-07" db="EMBL/GenBank/DDBJ databases">
        <title>Genomic Encyclopedia of Type Strains, Phase III (KMG-III): the genomes of soil and plant-associated and newly described type strains.</title>
        <authorList>
            <person name="Whitman W."/>
        </authorList>
    </citation>
    <scope>NUCLEOTIDE SEQUENCE [LARGE SCALE GENOMIC DNA]</scope>
    <source>
        <strain evidence="3 4">CECT 8487</strain>
    </source>
</reference>
<keyword evidence="1" id="KW-0472">Membrane</keyword>
<name>A0A3D9HD19_9FLAO</name>
<comment type="caution">
    <text evidence="3">The sequence shown here is derived from an EMBL/GenBank/DDBJ whole genome shotgun (WGS) entry which is preliminary data.</text>
</comment>
<dbReference type="Pfam" id="PF05569">
    <property type="entry name" value="Peptidase_M56"/>
    <property type="match status" value="1"/>
</dbReference>
<dbReference type="AlphaFoldDB" id="A0A3D9HD19"/>
<dbReference type="PANTHER" id="PTHR34978:SF3">
    <property type="entry name" value="SLR0241 PROTEIN"/>
    <property type="match status" value="1"/>
</dbReference>
<dbReference type="InterPro" id="IPR008756">
    <property type="entry name" value="Peptidase_M56"/>
</dbReference>
<keyword evidence="1" id="KW-0812">Transmembrane</keyword>
<evidence type="ECO:0000313" key="4">
    <source>
        <dbReference type="Proteomes" id="UP000256629"/>
    </source>
</evidence>
<accession>A0A3D9HD19</accession>
<dbReference type="InterPro" id="IPR052173">
    <property type="entry name" value="Beta-lactam_resp_regulator"/>
</dbReference>
<dbReference type="OrthoDB" id="1522859at2"/>
<dbReference type="PROSITE" id="PS51257">
    <property type="entry name" value="PROKAR_LIPOPROTEIN"/>
    <property type="match status" value="1"/>
</dbReference>
<evidence type="ECO:0000313" key="3">
    <source>
        <dbReference type="EMBL" id="RED47382.1"/>
    </source>
</evidence>
<evidence type="ECO:0000259" key="2">
    <source>
        <dbReference type="Pfam" id="PF05569"/>
    </source>
</evidence>
<sequence>MEYLLKASAIIAIFYACYKSFLQRDTFFQSNRGFLIIGLSSAFLVPLIIIPVYIEHTPVLLDNFVFDTSIPVTQQIVEESINLIDIITYLYFAGIAFFLGRFLFQLSSLIVLLLKYKRTREEEFILVKTNSTTTPFSFFKWIVYNPELFTQTELHQILIHEKVHVRQYHSIDILLSQLASIVLWFNPFIWLYSKDLKQNLEFIADNEAQKKVDCKKSYQNILLKTCMPTHQLALTNNFYNSLIKKRIVMLHKSKSKSINLLKYLFIFPALSWFLMSFNTKEVFVSKDENILFKENKQELTNNTIEIKIHKDLSKKALKEIESILIMDGIIFTYTSLERNDKNEITYIKTKFEVQNGGHCTFNAINNNGPIQPFYFYKTKEKFGVRAHSRENQESNKFVIYNNFSDYQLENFKNKLSLKGFKFNLKEISRDDGNFITSIYFTVTKNGIEDSYRMISPHPLKTILIQYNKEKNHFNINTADFVEYLKTIENEANLIKIFINPRTTLESLTEQQKLLKEKYDIDFTFKIFESERSESNLMTFSIGKGKNSRKITTSSNNTQVIIYDPKTNAAASYSLDENSTPKYGRIYHLYDSGAYSYIVNKDISDSGLNRWVKEMQEKGITVKFEDVERNEKGEITKIKITIENKINKVSETWETGGQPIPQISVGNDNSGQVFARTSNLLYQKKASKD</sequence>
<dbReference type="RefSeq" id="WP_116524364.1">
    <property type="nucleotide sequence ID" value="NZ_QRDX01000006.1"/>
</dbReference>
<evidence type="ECO:0000256" key="1">
    <source>
        <dbReference type="SAM" id="Phobius"/>
    </source>
</evidence>
<gene>
    <name evidence="3" type="ORF">DFQ02_1068</name>
</gene>
<proteinExistence type="predicted"/>
<keyword evidence="1" id="KW-1133">Transmembrane helix</keyword>
<organism evidence="3 4">
    <name type="scientific">Seonamhaeicola aphaedonensis</name>
    <dbReference type="NCBI Taxonomy" id="1461338"/>
    <lineage>
        <taxon>Bacteria</taxon>
        <taxon>Pseudomonadati</taxon>
        <taxon>Bacteroidota</taxon>
        <taxon>Flavobacteriia</taxon>
        <taxon>Flavobacteriales</taxon>
        <taxon>Flavobacteriaceae</taxon>
    </lineage>
</organism>
<feature type="transmembrane region" description="Helical" evidence="1">
    <location>
        <begin position="173"/>
        <end position="192"/>
    </location>
</feature>
<feature type="transmembrane region" description="Helical" evidence="1">
    <location>
        <begin position="89"/>
        <end position="114"/>
    </location>
</feature>